<dbReference type="Pfam" id="PF00560">
    <property type="entry name" value="LRR_1"/>
    <property type="match status" value="6"/>
</dbReference>
<dbReference type="SUPFAM" id="SSF56672">
    <property type="entry name" value="DNA/RNA polymerases"/>
    <property type="match status" value="1"/>
</dbReference>
<dbReference type="GO" id="GO:0004672">
    <property type="term" value="F:protein kinase activity"/>
    <property type="evidence" value="ECO:0007669"/>
    <property type="project" value="InterPro"/>
</dbReference>
<evidence type="ECO:0000256" key="7">
    <source>
        <dbReference type="ARBA" id="ARBA00022737"/>
    </source>
</evidence>
<evidence type="ECO:0008006" key="22">
    <source>
        <dbReference type="Google" id="ProtNLM"/>
    </source>
</evidence>
<dbReference type="FunFam" id="1.10.510.10:FF:000290">
    <property type="entry name" value="LRR receptor-like serine/threonine-protein kinase ERECTA"/>
    <property type="match status" value="1"/>
</dbReference>
<evidence type="ECO:0000256" key="1">
    <source>
        <dbReference type="ARBA" id="ARBA00004162"/>
    </source>
</evidence>
<feature type="transmembrane region" description="Helical" evidence="16">
    <location>
        <begin position="1443"/>
        <end position="1466"/>
    </location>
</feature>
<dbReference type="PANTHER" id="PTHR48056:SF36">
    <property type="entry name" value="OS10G0155800 PROTEIN"/>
    <property type="match status" value="1"/>
</dbReference>
<feature type="chain" id="PRO_5042101065" description="Protein kinase domain-containing protein" evidence="17">
    <location>
        <begin position="27"/>
        <end position="1790"/>
    </location>
</feature>
<keyword evidence="3" id="KW-0433">Leucine-rich repeat</keyword>
<evidence type="ECO:0000256" key="15">
    <source>
        <dbReference type="PROSITE-ProRule" id="PRU10141"/>
    </source>
</evidence>
<evidence type="ECO:0000256" key="8">
    <source>
        <dbReference type="ARBA" id="ARBA00022741"/>
    </source>
</evidence>
<dbReference type="InterPro" id="IPR008271">
    <property type="entry name" value="Ser/Thr_kinase_AS"/>
</dbReference>
<dbReference type="PROSITE" id="PS50011">
    <property type="entry name" value="PROTEIN_KINASE_DOM"/>
    <property type="match status" value="1"/>
</dbReference>
<keyword evidence="12 16" id="KW-0472">Membrane</keyword>
<dbReference type="CDD" id="cd14066">
    <property type="entry name" value="STKc_IRAK"/>
    <property type="match status" value="1"/>
</dbReference>
<dbReference type="GO" id="GO:0005524">
    <property type="term" value="F:ATP binding"/>
    <property type="evidence" value="ECO:0007669"/>
    <property type="project" value="UniProtKB-UniRule"/>
</dbReference>
<evidence type="ECO:0000256" key="6">
    <source>
        <dbReference type="ARBA" id="ARBA00022729"/>
    </source>
</evidence>
<dbReference type="Pfam" id="PF00069">
    <property type="entry name" value="Pkinase"/>
    <property type="match status" value="1"/>
</dbReference>
<dbReference type="InterPro" id="IPR003591">
    <property type="entry name" value="Leu-rich_rpt_typical-subtyp"/>
</dbReference>
<feature type="binding site" evidence="15">
    <location>
        <position position="1532"/>
    </location>
    <ligand>
        <name>ATP</name>
        <dbReference type="ChEBI" id="CHEBI:30616"/>
    </ligand>
</feature>
<dbReference type="Pfam" id="PF13855">
    <property type="entry name" value="LRR_8"/>
    <property type="match status" value="2"/>
</dbReference>
<dbReference type="FunFam" id="3.80.10.10:FF:001678">
    <property type="entry name" value="Calmodulin-binding receptor kinase CaMRLK"/>
    <property type="match status" value="1"/>
</dbReference>
<keyword evidence="7" id="KW-0677">Repeat</keyword>
<evidence type="ECO:0000256" key="11">
    <source>
        <dbReference type="ARBA" id="ARBA00022989"/>
    </source>
</evidence>
<accession>A0AAD8TK27</accession>
<dbReference type="PROSITE" id="PS50878">
    <property type="entry name" value="RT_POL"/>
    <property type="match status" value="1"/>
</dbReference>
<evidence type="ECO:0000256" key="14">
    <source>
        <dbReference type="ARBA" id="ARBA00023180"/>
    </source>
</evidence>
<name>A0AAD8TK27_LOLMU</name>
<dbReference type="GO" id="GO:0005886">
    <property type="term" value="C:plasma membrane"/>
    <property type="evidence" value="ECO:0007669"/>
    <property type="project" value="UniProtKB-SubCell"/>
</dbReference>
<feature type="domain" description="Protein kinase" evidence="18">
    <location>
        <begin position="1504"/>
        <end position="1790"/>
    </location>
</feature>
<dbReference type="SUPFAM" id="SSF52058">
    <property type="entry name" value="L domain-like"/>
    <property type="match status" value="3"/>
</dbReference>
<evidence type="ECO:0000256" key="12">
    <source>
        <dbReference type="ARBA" id="ARBA00023136"/>
    </source>
</evidence>
<dbReference type="InterPro" id="IPR011009">
    <property type="entry name" value="Kinase-like_dom_sf"/>
</dbReference>
<dbReference type="Proteomes" id="UP001231189">
    <property type="component" value="Unassembled WGS sequence"/>
</dbReference>
<dbReference type="PROSITE" id="PS00107">
    <property type="entry name" value="PROTEIN_KINASE_ATP"/>
    <property type="match status" value="1"/>
</dbReference>
<proteinExistence type="predicted"/>
<feature type="domain" description="Reverse transcriptase" evidence="19">
    <location>
        <begin position="307"/>
        <end position="583"/>
    </location>
</feature>
<dbReference type="InterPro" id="IPR000719">
    <property type="entry name" value="Prot_kinase_dom"/>
</dbReference>
<dbReference type="Pfam" id="PF13966">
    <property type="entry name" value="zf-RVT"/>
    <property type="match status" value="1"/>
</dbReference>
<evidence type="ECO:0000313" key="21">
    <source>
        <dbReference type="Proteomes" id="UP001231189"/>
    </source>
</evidence>
<dbReference type="EMBL" id="JAUUTY010000002">
    <property type="protein sequence ID" value="KAK1684369.1"/>
    <property type="molecule type" value="Genomic_DNA"/>
</dbReference>
<keyword evidence="9" id="KW-0418">Kinase</keyword>
<evidence type="ECO:0000256" key="17">
    <source>
        <dbReference type="SAM" id="SignalP"/>
    </source>
</evidence>
<dbReference type="InterPro" id="IPR050647">
    <property type="entry name" value="Plant_LRR-RLKs"/>
</dbReference>
<evidence type="ECO:0000256" key="3">
    <source>
        <dbReference type="ARBA" id="ARBA00022614"/>
    </source>
</evidence>
<comment type="caution">
    <text evidence="20">The sequence shown here is derived from an EMBL/GenBank/DDBJ whole genome shotgun (WGS) entry which is preliminary data.</text>
</comment>
<dbReference type="InterPro" id="IPR043502">
    <property type="entry name" value="DNA/RNA_pol_sf"/>
</dbReference>
<evidence type="ECO:0000256" key="2">
    <source>
        <dbReference type="ARBA" id="ARBA00022475"/>
    </source>
</evidence>
<dbReference type="FunFam" id="3.80.10.10:FF:000221">
    <property type="entry name" value="Leucine-rich repeat receptor-like protein kinase PXL1"/>
    <property type="match status" value="1"/>
</dbReference>
<dbReference type="Pfam" id="PF00078">
    <property type="entry name" value="RVT_1"/>
    <property type="match status" value="1"/>
</dbReference>
<dbReference type="InterPro" id="IPR000477">
    <property type="entry name" value="RT_dom"/>
</dbReference>
<keyword evidence="2" id="KW-1003">Cell membrane</keyword>
<organism evidence="20 21">
    <name type="scientific">Lolium multiflorum</name>
    <name type="common">Italian ryegrass</name>
    <name type="synonym">Lolium perenne subsp. multiflorum</name>
    <dbReference type="NCBI Taxonomy" id="4521"/>
    <lineage>
        <taxon>Eukaryota</taxon>
        <taxon>Viridiplantae</taxon>
        <taxon>Streptophyta</taxon>
        <taxon>Embryophyta</taxon>
        <taxon>Tracheophyta</taxon>
        <taxon>Spermatophyta</taxon>
        <taxon>Magnoliopsida</taxon>
        <taxon>Liliopsida</taxon>
        <taxon>Poales</taxon>
        <taxon>Poaceae</taxon>
        <taxon>BOP clade</taxon>
        <taxon>Pooideae</taxon>
        <taxon>Poodae</taxon>
        <taxon>Poeae</taxon>
        <taxon>Poeae Chloroplast Group 2 (Poeae type)</taxon>
        <taxon>Loliodinae</taxon>
        <taxon>Loliinae</taxon>
        <taxon>Lolium</taxon>
    </lineage>
</organism>
<comment type="subcellular location">
    <subcellularLocation>
        <location evidence="1">Cell membrane</location>
        <topology evidence="1">Single-pass membrane protein</topology>
    </subcellularLocation>
</comment>
<dbReference type="FunFam" id="3.80.10.10:FF:000385">
    <property type="entry name" value="Leucine-rich repeat family protein"/>
    <property type="match status" value="1"/>
</dbReference>
<keyword evidence="13" id="KW-0675">Receptor</keyword>
<keyword evidence="10 15" id="KW-0067">ATP-binding</keyword>
<dbReference type="PANTHER" id="PTHR48056">
    <property type="entry name" value="LRR RECEPTOR-LIKE SERINE/THREONINE-PROTEIN KINASE-RELATED"/>
    <property type="match status" value="1"/>
</dbReference>
<dbReference type="GO" id="GO:0033612">
    <property type="term" value="F:receptor serine/threonine kinase binding"/>
    <property type="evidence" value="ECO:0007669"/>
    <property type="project" value="TreeGrafter"/>
</dbReference>
<evidence type="ECO:0000256" key="13">
    <source>
        <dbReference type="ARBA" id="ARBA00023170"/>
    </source>
</evidence>
<dbReference type="SMART" id="SM00220">
    <property type="entry name" value="S_TKc"/>
    <property type="match status" value="1"/>
</dbReference>
<keyword evidence="4" id="KW-0808">Transferase</keyword>
<dbReference type="PROSITE" id="PS00108">
    <property type="entry name" value="PROTEIN_KINASE_ST"/>
    <property type="match status" value="1"/>
</dbReference>
<dbReference type="CDD" id="cd01650">
    <property type="entry name" value="RT_nLTR_like"/>
    <property type="match status" value="1"/>
</dbReference>
<evidence type="ECO:0000256" key="5">
    <source>
        <dbReference type="ARBA" id="ARBA00022692"/>
    </source>
</evidence>
<keyword evidence="14" id="KW-0325">Glycoprotein</keyword>
<dbReference type="InterPro" id="IPR001611">
    <property type="entry name" value="Leu-rich_rpt"/>
</dbReference>
<keyword evidence="5 16" id="KW-0812">Transmembrane</keyword>
<dbReference type="FunFam" id="3.80.10.10:FF:000299">
    <property type="entry name" value="Piriformospora indica-insensitive protein 2"/>
    <property type="match status" value="1"/>
</dbReference>
<dbReference type="Gene3D" id="3.30.200.20">
    <property type="entry name" value="Phosphorylase Kinase, domain 1"/>
    <property type="match status" value="1"/>
</dbReference>
<gene>
    <name evidence="20" type="ORF">QYE76_045217</name>
</gene>
<dbReference type="InterPro" id="IPR032675">
    <property type="entry name" value="LRR_dom_sf"/>
</dbReference>
<evidence type="ECO:0000256" key="16">
    <source>
        <dbReference type="SAM" id="Phobius"/>
    </source>
</evidence>
<dbReference type="InterPro" id="IPR017441">
    <property type="entry name" value="Protein_kinase_ATP_BS"/>
</dbReference>
<sequence>MSRVSCHLVLLLVLFHHDLLLQPATSVTPPPPTTTVLLSFLASLPETSQRILLPSWQANTTAAAPHCAFRGVTCSAAGAVTALNLSGLGLSGALAASAPRLCALPPALSSLDLSGNGFAGAIPAALAACSGVATLLLGRNNLTGALPPELLSSRQLRKVDLGSNVLAGEIPAPAANSSANLEYLDLSNNSLSGAIPPELPALPGIRLLNLSTNQLSGPMPEFPALCRLDNLAVDSNNITGELPWSLGNCGNLTALVLSYNKIGGTVPDFFASLTGLQQLFLDDNRFTGELPSSIGDLVSLESLVVSKNGLTGPVTEAIGKCQSLTMLYLNGNRFTGSIPSFVGNLSRLQKFSMADNGISGTIPAEIGKSDQTGFISGRSIAENFVYAADIVQACHKRSAPAAVFKLDFRKAFDSISWDALDRIMRAKGLPELWCSWIRLLNHSSQTAVLLNGIPGRWIQCRRGLRQGDPLSPFLFDIVADVLQQMLLLASRNGLLLHPLVDDLPCPILQYADDTLIIIRAVPEHVGNLKRVLDDFSAATGLAINFHKSTFVPIKTDPSTAADMASAFGCEVSTFPQTYLGLPLSPYKLRFRDFAPIISKSDMRLSGWRGRCLPIGGRLILVNSVLTSMLSHAMSAGLLPIGVIEAIDKRRRAFLWTGDESCNGGQCKVAWEKVCAPKNLGGLGVISLPSQNSALLSKFLTKLHTDSSAPWASWFRRMYGWNGPHDLGDRHHLDTPVWKDIMAGLTAFRSISKVTLGNGASTAFWMDLWLGDQPLHERYPNLFSHSTRPHTNVATTLSSGLRTILGPRLTAAAVEDFRVLSLELGLVDLRLDVPDLRHTRLSNKKLSNKCFYVHSFRHLQIDVMETVIWRSAAPLKCKIFCWLARKERLPTNERRFRHHLTTSATCLSCNLDEDTDHLLLFCPRATEVWDFFHHGFDPADYSSFSDFCLKKSSSYEEATINTAIAWNIWKRRNARTFNDDVESLTLVTRRCIQDIRLWAFRCWRKPAVVQVKKEIGKCRGLVELQLQNNSLSGTIPPEFSELSHLKKLALFKNMLQGTVPSALWRMPDMEELLLYNNSLSGEMPAEITQVRKLRELIVAFNNFTGEIPGTLGLNTTHGLVRVDLTGNRFHGVIPPGLCTGGQLAVLSIGHNQFSGGIPIEIAKCESLWRVRLNNNMLSGGLPADLGTNTGWSFVDLSGNHFQGSIPSVLGSWRNLTMLDLSGNNFSGPIPHELGALSILGTLRLSSNMLTGPIPRELGKCKRLFRLDLGSNLLNGSIPEEVTTLGSLQYLLLGENKLTGTIPDSFIATQGLLEMQLGGNSLEGDIPRSLGNLQYISQNLNFSNNRLSGQIPSSLGNLRNLEVLDLSTNSLSGPIPSQLGDMISLSQVNVSFNELSGQLPAGNWGKLAEKSPDAFLGNAQLCIQPGNAPCSKNQSQRNRRRNKHIILALLLSTFAVMIAGLCVIHYIVKRSKRLSAKSGSVRNLDSTEELPEDLTYEDILRATDNWSEKYVIGKGRHGTVYRTQFAVGKQWAVKTVDLSQCKFPIEVKILNIVRHRNIVRMAGYCIRPNVGLILYEYMPEGTLFELLHERTPQVALDWTARHLIALGVAEGLSYLHHDCVPMIVHRDVKSSNILMDVELVPKIADFGMGKIVGDEDADATVSVVVGTLGYIAPEQGYSTRLTEKSDVYSYGVVLLELLTRRMPVDPAFGDGVDIVTWMRMRSNLTQADHGSMMSCLDEEIMYWPEHDQAKALDLLDLAISCTQMSCQLRPSMREVANILMRIDKNIISEHHK</sequence>
<evidence type="ECO:0000256" key="10">
    <source>
        <dbReference type="ARBA" id="ARBA00022840"/>
    </source>
</evidence>
<dbReference type="SMART" id="SM00369">
    <property type="entry name" value="LRR_TYP"/>
    <property type="match status" value="7"/>
</dbReference>
<keyword evidence="11 16" id="KW-1133">Transmembrane helix</keyword>
<evidence type="ECO:0000259" key="18">
    <source>
        <dbReference type="PROSITE" id="PS50011"/>
    </source>
</evidence>
<dbReference type="InterPro" id="IPR026960">
    <property type="entry name" value="RVT-Znf"/>
</dbReference>
<evidence type="ECO:0000256" key="9">
    <source>
        <dbReference type="ARBA" id="ARBA00022777"/>
    </source>
</evidence>
<keyword evidence="8 15" id="KW-0547">Nucleotide-binding</keyword>
<keyword evidence="21" id="KW-1185">Reference proteome</keyword>
<keyword evidence="6 17" id="KW-0732">Signal</keyword>
<evidence type="ECO:0000313" key="20">
    <source>
        <dbReference type="EMBL" id="KAK1684369.1"/>
    </source>
</evidence>
<dbReference type="Gene3D" id="3.80.10.10">
    <property type="entry name" value="Ribonuclease Inhibitor"/>
    <property type="match status" value="4"/>
</dbReference>
<protein>
    <recommendedName>
        <fullName evidence="22">Protein kinase domain-containing protein</fullName>
    </recommendedName>
</protein>
<dbReference type="SUPFAM" id="SSF56112">
    <property type="entry name" value="Protein kinase-like (PK-like)"/>
    <property type="match status" value="1"/>
</dbReference>
<evidence type="ECO:0000259" key="19">
    <source>
        <dbReference type="PROSITE" id="PS50878"/>
    </source>
</evidence>
<dbReference type="PROSITE" id="PS51450">
    <property type="entry name" value="LRR"/>
    <property type="match status" value="1"/>
</dbReference>
<evidence type="ECO:0000256" key="4">
    <source>
        <dbReference type="ARBA" id="ARBA00022679"/>
    </source>
</evidence>
<dbReference type="Gene3D" id="1.10.510.10">
    <property type="entry name" value="Transferase(Phosphotransferase) domain 1"/>
    <property type="match status" value="1"/>
</dbReference>
<feature type="signal peptide" evidence="17">
    <location>
        <begin position="1"/>
        <end position="26"/>
    </location>
</feature>
<reference evidence="20" key="1">
    <citation type="submission" date="2023-07" db="EMBL/GenBank/DDBJ databases">
        <title>A chromosome-level genome assembly of Lolium multiflorum.</title>
        <authorList>
            <person name="Chen Y."/>
            <person name="Copetti D."/>
            <person name="Kolliker R."/>
            <person name="Studer B."/>
        </authorList>
    </citation>
    <scope>NUCLEOTIDE SEQUENCE</scope>
    <source>
        <strain evidence="20">02402/16</strain>
        <tissue evidence="20">Leaf</tissue>
    </source>
</reference>